<feature type="compositionally biased region" description="Polar residues" evidence="2">
    <location>
        <begin position="90"/>
        <end position="99"/>
    </location>
</feature>
<reference evidence="3" key="1">
    <citation type="submission" date="2021-08" db="EMBL/GenBank/DDBJ databases">
        <title>WGS assembly of Ceratopteris richardii.</title>
        <authorList>
            <person name="Marchant D.B."/>
            <person name="Chen G."/>
            <person name="Jenkins J."/>
            <person name="Shu S."/>
            <person name="Leebens-Mack J."/>
            <person name="Grimwood J."/>
            <person name="Schmutz J."/>
            <person name="Soltis P."/>
            <person name="Soltis D."/>
            <person name="Chen Z.-H."/>
        </authorList>
    </citation>
    <scope>NUCLEOTIDE SEQUENCE</scope>
    <source>
        <strain evidence="3">Whitten #5841</strain>
        <tissue evidence="3">Leaf</tissue>
    </source>
</reference>
<dbReference type="Proteomes" id="UP000825935">
    <property type="component" value="Chromosome 22"/>
</dbReference>
<feature type="compositionally biased region" description="Low complexity" evidence="2">
    <location>
        <begin position="934"/>
        <end position="944"/>
    </location>
</feature>
<feature type="compositionally biased region" description="Basic and acidic residues" evidence="2">
    <location>
        <begin position="636"/>
        <end position="694"/>
    </location>
</feature>
<feature type="compositionally biased region" description="Pro residues" evidence="2">
    <location>
        <begin position="481"/>
        <end position="492"/>
    </location>
</feature>
<feature type="compositionally biased region" description="Polar residues" evidence="2">
    <location>
        <begin position="522"/>
        <end position="546"/>
    </location>
</feature>
<dbReference type="GO" id="GO:0030276">
    <property type="term" value="F:clathrin binding"/>
    <property type="evidence" value="ECO:0007669"/>
    <property type="project" value="TreeGrafter"/>
</dbReference>
<feature type="region of interest" description="Disordered" evidence="2">
    <location>
        <begin position="1"/>
        <end position="73"/>
    </location>
</feature>
<feature type="compositionally biased region" description="Basic and acidic residues" evidence="2">
    <location>
        <begin position="511"/>
        <end position="521"/>
    </location>
</feature>
<feature type="compositionally biased region" description="Polar residues" evidence="2">
    <location>
        <begin position="579"/>
        <end position="588"/>
    </location>
</feature>
<dbReference type="GO" id="GO:0031982">
    <property type="term" value="C:vesicle"/>
    <property type="evidence" value="ECO:0007669"/>
    <property type="project" value="TreeGrafter"/>
</dbReference>
<feature type="compositionally biased region" description="Polar residues" evidence="2">
    <location>
        <begin position="945"/>
        <end position="954"/>
    </location>
</feature>
<feature type="region of interest" description="Disordered" evidence="2">
    <location>
        <begin position="323"/>
        <end position="441"/>
    </location>
</feature>
<feature type="compositionally biased region" description="Polar residues" evidence="2">
    <location>
        <begin position="401"/>
        <end position="423"/>
    </location>
</feature>
<feature type="region of interest" description="Disordered" evidence="2">
    <location>
        <begin position="90"/>
        <end position="139"/>
    </location>
</feature>
<evidence type="ECO:0000256" key="2">
    <source>
        <dbReference type="SAM" id="MobiDB-lite"/>
    </source>
</evidence>
<feature type="compositionally biased region" description="Low complexity" evidence="2">
    <location>
        <begin position="24"/>
        <end position="46"/>
    </location>
</feature>
<feature type="compositionally biased region" description="Polar residues" evidence="2">
    <location>
        <begin position="351"/>
        <end position="383"/>
    </location>
</feature>
<feature type="compositionally biased region" description="Basic and acidic residues" evidence="2">
    <location>
        <begin position="593"/>
        <end position="617"/>
    </location>
</feature>
<feature type="region of interest" description="Disordered" evidence="2">
    <location>
        <begin position="453"/>
        <end position="694"/>
    </location>
</feature>
<comment type="caution">
    <text evidence="3">The sequence shown here is derived from an EMBL/GenBank/DDBJ whole genome shotgun (WGS) entry which is preliminary data.</text>
</comment>
<dbReference type="FunFam" id="1.10.287.110:FF:000009">
    <property type="entry name" value="Auxilin-related protein 1"/>
    <property type="match status" value="1"/>
</dbReference>
<sequence length="1116" mass="122116">MEDFASILQRDYGLKPQGKSAPMSSTKTSGPSPFSSSSSASTMPTSMYRTSSAPKTKDGSNHDRRSANPILGESLDEDFFFGSANGMNGTRNTYGSAPSNAPPTYDDVFGGPPKYAASSYSTMPSASSQQSASTQSYDDIFRMPLKTSASASSASNKGSSLPVFDPPLYDDDIFGGVPGIRSTTVAYDDVFSGGSTVGTGPNVLEDLLGVSESRDRSSTSKEPVLDESVPTAGSKDFDDLLPGFGGTEPVKPRSDEAEEFSENSLNGKKKSSFSMHPSDPFDVLQDENPFNVPEPVVQPSGPPFSDLEDIKGTTAYAYYNQDTNVENPFSAPQTAAQPSVPPFSDLEESAKGTTLPSYDYYRQNSSTDHNGSESGSPPVFKTSSLHESHYPDPPFNAVDEQPSTKNQTNSNGVSESVRHSSSPKIPKRTESPSFLGSARQAWQVQDEVVEPVLTSKVPESRQSDEYWISVDEVKLVTEPTTGPPPSRRPPLPGQRSSGLNRKIAGFNLDSSIKESSSRHESPQSNRFSKGASESSNIGTTDKSSNPFDDFEQFVSGVSRARKETKMDMSAPTLDEEMIENSTAASASTIAMKEAVERARSKALEREKDKDSGSKADEAQVYSKDTKEDEEEEASEAEERLKAQEREEKEKEKKAIREKEERERRRREREKEREKDRIALERAAVDRANKEARERAAAEVRQRLAAERAAAERAAVERVTAEARERAAAEARERAAAEAKEKAERAAVERAAAEAKERAERAAAERAVAERAVAEARERAAAEARERAANEAKVRAAAEARERAAAEAREKAERAAAERAAAEARERAAAERAASEARARAERAFVDRVTAEARKRAAEKAAAEAREKAAAEARDKAAAERAAREQQRKTGDDLEAFFASTSRPASNPKQRSPARGAASDVRQPNKGFSTEGSQRNSNAANSSRRVTQASPTDDWTSLFGPSVSASGEFQEVEGESAERRKARWERYQRTAERTAKALDEKNQRDLQLQREQAERHRAGEMLDAEIKRWAAGKEGNLRALLSTLQYVLWPECGWQPVSLTDLITAAAVKKVYRKATLCVHPDKVQQKGATVQQKYIAEKVFDLLKEAWNKFNSEELF</sequence>
<evidence type="ECO:0000256" key="1">
    <source>
        <dbReference type="ARBA" id="ARBA00023054"/>
    </source>
</evidence>
<dbReference type="CDD" id="cd06257">
    <property type="entry name" value="DnaJ"/>
    <property type="match status" value="1"/>
</dbReference>
<dbReference type="PANTHER" id="PTHR23172:SF19">
    <property type="entry name" value="J DOMAIN-CONTAINING PROTEIN"/>
    <property type="match status" value="1"/>
</dbReference>
<dbReference type="AlphaFoldDB" id="A0A8T2S3U6"/>
<dbReference type="EMBL" id="CM035427">
    <property type="protein sequence ID" value="KAH7306792.1"/>
    <property type="molecule type" value="Genomic_DNA"/>
</dbReference>
<name>A0A8T2S3U6_CERRI</name>
<feature type="compositionally biased region" description="Basic and acidic residues" evidence="2">
    <location>
        <begin position="798"/>
        <end position="891"/>
    </location>
</feature>
<dbReference type="Gene3D" id="1.10.287.110">
    <property type="entry name" value="DnaJ domain"/>
    <property type="match status" value="1"/>
</dbReference>
<feature type="compositionally biased region" description="Polar residues" evidence="2">
    <location>
        <begin position="323"/>
        <end position="337"/>
    </location>
</feature>
<feature type="region of interest" description="Disordered" evidence="2">
    <location>
        <begin position="798"/>
        <end position="982"/>
    </location>
</feature>
<dbReference type="InterPro" id="IPR001623">
    <property type="entry name" value="DnaJ_domain"/>
</dbReference>
<accession>A0A8T2S3U6</accession>
<dbReference type="OMA" id="YHHESER"/>
<feature type="compositionally biased region" description="Polar residues" evidence="2">
    <location>
        <begin position="898"/>
        <end position="909"/>
    </location>
</feature>
<feature type="compositionally biased region" description="Low complexity" evidence="2">
    <location>
        <begin position="115"/>
        <end position="137"/>
    </location>
</feature>
<organism evidence="3 4">
    <name type="scientific">Ceratopteris richardii</name>
    <name type="common">Triangle waterfern</name>
    <dbReference type="NCBI Taxonomy" id="49495"/>
    <lineage>
        <taxon>Eukaryota</taxon>
        <taxon>Viridiplantae</taxon>
        <taxon>Streptophyta</taxon>
        <taxon>Embryophyta</taxon>
        <taxon>Tracheophyta</taxon>
        <taxon>Polypodiopsida</taxon>
        <taxon>Polypodiidae</taxon>
        <taxon>Polypodiales</taxon>
        <taxon>Pteridineae</taxon>
        <taxon>Pteridaceae</taxon>
        <taxon>Parkerioideae</taxon>
        <taxon>Ceratopteris</taxon>
    </lineage>
</organism>
<dbReference type="GO" id="GO:0072583">
    <property type="term" value="P:clathrin-dependent endocytosis"/>
    <property type="evidence" value="ECO:0007669"/>
    <property type="project" value="TreeGrafter"/>
</dbReference>
<evidence type="ECO:0000313" key="4">
    <source>
        <dbReference type="Proteomes" id="UP000825935"/>
    </source>
</evidence>
<dbReference type="GO" id="GO:0072318">
    <property type="term" value="P:clathrin coat disassembly"/>
    <property type="evidence" value="ECO:0007669"/>
    <property type="project" value="TreeGrafter"/>
</dbReference>
<gene>
    <name evidence="3" type="ORF">KP509_22G030600</name>
</gene>
<evidence type="ECO:0008006" key="5">
    <source>
        <dbReference type="Google" id="ProtNLM"/>
    </source>
</evidence>
<evidence type="ECO:0000313" key="3">
    <source>
        <dbReference type="EMBL" id="KAH7306792.1"/>
    </source>
</evidence>
<keyword evidence="1" id="KW-0175">Coiled coil</keyword>
<proteinExistence type="predicted"/>
<feature type="compositionally biased region" description="Basic and acidic residues" evidence="2">
    <location>
        <begin position="55"/>
        <end position="66"/>
    </location>
</feature>
<dbReference type="SUPFAM" id="SSF46565">
    <property type="entry name" value="Chaperone J-domain"/>
    <property type="match status" value="1"/>
</dbReference>
<dbReference type="GO" id="GO:0005737">
    <property type="term" value="C:cytoplasm"/>
    <property type="evidence" value="ECO:0007669"/>
    <property type="project" value="TreeGrafter"/>
</dbReference>
<keyword evidence="4" id="KW-1185">Reference proteome</keyword>
<feature type="region of interest" description="Disordered" evidence="2">
    <location>
        <begin position="209"/>
        <end position="309"/>
    </location>
</feature>
<protein>
    <recommendedName>
        <fullName evidence="5">Auxilin-related protein 2</fullName>
    </recommendedName>
</protein>
<dbReference type="OrthoDB" id="1717591at2759"/>
<dbReference type="PANTHER" id="PTHR23172">
    <property type="entry name" value="AUXILIN/CYCLIN G-ASSOCIATED KINASE-RELATED"/>
    <property type="match status" value="1"/>
</dbReference>
<dbReference type="InterPro" id="IPR036869">
    <property type="entry name" value="J_dom_sf"/>
</dbReference>